<evidence type="ECO:0000313" key="2">
    <source>
        <dbReference type="Proteomes" id="UP001139451"/>
    </source>
</evidence>
<proteinExistence type="predicted"/>
<sequence length="55" mass="6211">MSTDDAAYYRKRASQEREKAATCEDNAIALAHLQLADEYDQRAQIESSTPPDFCD</sequence>
<keyword evidence="2" id="KW-1185">Reference proteome</keyword>
<protein>
    <submittedName>
        <fullName evidence="1">Uncharacterized protein</fullName>
    </submittedName>
</protein>
<dbReference type="AlphaFoldDB" id="A0A9X2HS23"/>
<comment type="caution">
    <text evidence="1">The sequence shown here is derived from an EMBL/GenBank/DDBJ whole genome shotgun (WGS) entry which is preliminary data.</text>
</comment>
<dbReference type="Proteomes" id="UP001139451">
    <property type="component" value="Unassembled WGS sequence"/>
</dbReference>
<accession>A0A9X2HS23</accession>
<gene>
    <name evidence="1" type="ORF">M9978_10430</name>
</gene>
<reference evidence="1" key="1">
    <citation type="submission" date="2022-05" db="EMBL/GenBank/DDBJ databases">
        <title>Sphingomonas sp. strain MG17 Genome sequencing and assembly.</title>
        <authorList>
            <person name="Kim I."/>
        </authorList>
    </citation>
    <scope>NUCLEOTIDE SEQUENCE</scope>
    <source>
        <strain evidence="1">MG17</strain>
    </source>
</reference>
<organism evidence="1 2">
    <name type="scientific">Sphingomonas tagetis</name>
    <dbReference type="NCBI Taxonomy" id="2949092"/>
    <lineage>
        <taxon>Bacteria</taxon>
        <taxon>Pseudomonadati</taxon>
        <taxon>Pseudomonadota</taxon>
        <taxon>Alphaproteobacteria</taxon>
        <taxon>Sphingomonadales</taxon>
        <taxon>Sphingomonadaceae</taxon>
        <taxon>Sphingomonas</taxon>
    </lineage>
</organism>
<dbReference type="EMBL" id="JAMLDX010000007">
    <property type="protein sequence ID" value="MCP3730845.1"/>
    <property type="molecule type" value="Genomic_DNA"/>
</dbReference>
<name>A0A9X2HS23_9SPHN</name>
<evidence type="ECO:0000313" key="1">
    <source>
        <dbReference type="EMBL" id="MCP3730845.1"/>
    </source>
</evidence>
<dbReference type="RefSeq" id="WP_254292985.1">
    <property type="nucleotide sequence ID" value="NZ_JAMLDX010000007.1"/>
</dbReference>